<dbReference type="InterPro" id="IPR013088">
    <property type="entry name" value="Znf_NHR/GATA"/>
</dbReference>
<dbReference type="InterPro" id="IPR049636">
    <property type="entry name" value="HNF4-like_DBD"/>
</dbReference>
<dbReference type="SUPFAM" id="SSF57716">
    <property type="entry name" value="Glucocorticoid receptor-like (DNA-binding domain)"/>
    <property type="match status" value="1"/>
</dbReference>
<dbReference type="PROSITE" id="PS51030">
    <property type="entry name" value="NUCLEAR_REC_DBD_2"/>
    <property type="match status" value="1"/>
</dbReference>
<comment type="similarity">
    <text evidence="2">Belongs to the nuclear hormone receptor family.</text>
</comment>
<accession>A0A8S9ZRH2</accession>
<evidence type="ECO:0000313" key="14">
    <source>
        <dbReference type="Proteomes" id="UP000605970"/>
    </source>
</evidence>
<dbReference type="PROSITE" id="PS51843">
    <property type="entry name" value="NR_LBD"/>
    <property type="match status" value="1"/>
</dbReference>
<evidence type="ECO:0000256" key="6">
    <source>
        <dbReference type="ARBA" id="ARBA00023015"/>
    </source>
</evidence>
<dbReference type="EMBL" id="JABEBT010000037">
    <property type="protein sequence ID" value="KAF7635876.1"/>
    <property type="molecule type" value="Genomic_DNA"/>
</dbReference>
<dbReference type="GO" id="GO:0000978">
    <property type="term" value="F:RNA polymerase II cis-regulatory region sequence-specific DNA binding"/>
    <property type="evidence" value="ECO:0007669"/>
    <property type="project" value="InterPro"/>
</dbReference>
<reference evidence="13" key="1">
    <citation type="journal article" date="2020" name="Ecol. Evol.">
        <title>Genome structure and content of the rice root-knot nematode (Meloidogyne graminicola).</title>
        <authorList>
            <person name="Phan N.T."/>
            <person name="Danchin E.G.J."/>
            <person name="Klopp C."/>
            <person name="Perfus-Barbeoch L."/>
            <person name="Kozlowski D.K."/>
            <person name="Koutsovoulos G.D."/>
            <person name="Lopez-Roques C."/>
            <person name="Bouchez O."/>
            <person name="Zahm M."/>
            <person name="Besnard G."/>
            <person name="Bellafiore S."/>
        </authorList>
    </citation>
    <scope>NUCLEOTIDE SEQUENCE</scope>
    <source>
        <strain evidence="13">VN-18</strain>
    </source>
</reference>
<sequence>MLIKMAKCLVCGARNAKQHYGSWCCNGCKGFFWRTISCHRNYICLNNNNFIKCEIEHGRRNSCRACRLERCLKVGMDPNLIRDSWGKSTALKSSQNDQEIIVGTNQNNRSFSLPEAEMKKVKRLEKKQQKEKIKIIENGTNIITQQEQIIQELTIENNNNGLNNKGRVKLLSDYLEWVQSLHELELFNEQEKNFLIMGRSRPSGWLLLASQLIFQNEQKQETLLLLNPLKMEVLKTEIIKPIMELNVTRLEFELLRLICFFSSVPQLTIQTKKIVQAIQNSYSNSLSQFSLKNYLSTINLPILPNSDPFAGAISRSSRIVQLLSIVEVKYH</sequence>
<evidence type="ECO:0000256" key="5">
    <source>
        <dbReference type="ARBA" id="ARBA00022833"/>
    </source>
</evidence>
<feature type="domain" description="NR LBD" evidence="12">
    <location>
        <begin position="131"/>
        <end position="331"/>
    </location>
</feature>
<keyword evidence="4" id="KW-0863">Zinc-finger</keyword>
<keyword evidence="8" id="KW-0804">Transcription</keyword>
<comment type="caution">
    <text evidence="13">The sequence shown here is derived from an EMBL/GenBank/DDBJ whole genome shotgun (WGS) entry which is preliminary data.</text>
</comment>
<proteinExistence type="inferred from homology"/>
<evidence type="ECO:0000259" key="12">
    <source>
        <dbReference type="PROSITE" id="PS51843"/>
    </source>
</evidence>
<dbReference type="Pfam" id="PF00104">
    <property type="entry name" value="Hormone_recep"/>
    <property type="match status" value="1"/>
</dbReference>
<dbReference type="GO" id="GO:0005634">
    <property type="term" value="C:nucleus"/>
    <property type="evidence" value="ECO:0007669"/>
    <property type="project" value="UniProtKB-SubCell"/>
</dbReference>
<evidence type="ECO:0000256" key="2">
    <source>
        <dbReference type="ARBA" id="ARBA00005993"/>
    </source>
</evidence>
<evidence type="ECO:0000256" key="9">
    <source>
        <dbReference type="ARBA" id="ARBA00023170"/>
    </source>
</evidence>
<dbReference type="Pfam" id="PF00105">
    <property type="entry name" value="zf-C4"/>
    <property type="match status" value="1"/>
</dbReference>
<dbReference type="CDD" id="cd06960">
    <property type="entry name" value="NR_DBD_HNF4A"/>
    <property type="match status" value="1"/>
</dbReference>
<dbReference type="InterPro" id="IPR035500">
    <property type="entry name" value="NHR-like_dom_sf"/>
</dbReference>
<organism evidence="13 14">
    <name type="scientific">Meloidogyne graminicola</name>
    <dbReference type="NCBI Taxonomy" id="189291"/>
    <lineage>
        <taxon>Eukaryota</taxon>
        <taxon>Metazoa</taxon>
        <taxon>Ecdysozoa</taxon>
        <taxon>Nematoda</taxon>
        <taxon>Chromadorea</taxon>
        <taxon>Rhabditida</taxon>
        <taxon>Tylenchina</taxon>
        <taxon>Tylenchomorpha</taxon>
        <taxon>Tylenchoidea</taxon>
        <taxon>Meloidogynidae</taxon>
        <taxon>Meloidogyninae</taxon>
        <taxon>Meloidogyne</taxon>
    </lineage>
</organism>
<comment type="subcellular location">
    <subcellularLocation>
        <location evidence="1">Nucleus</location>
    </subcellularLocation>
</comment>
<keyword evidence="5" id="KW-0862">Zinc</keyword>
<evidence type="ECO:0000256" key="4">
    <source>
        <dbReference type="ARBA" id="ARBA00022771"/>
    </source>
</evidence>
<evidence type="ECO:0000256" key="7">
    <source>
        <dbReference type="ARBA" id="ARBA00023125"/>
    </source>
</evidence>
<evidence type="ECO:0000256" key="1">
    <source>
        <dbReference type="ARBA" id="ARBA00004123"/>
    </source>
</evidence>
<dbReference type="SMART" id="SM00399">
    <property type="entry name" value="ZnF_C4"/>
    <property type="match status" value="1"/>
</dbReference>
<dbReference type="AlphaFoldDB" id="A0A8S9ZRH2"/>
<protein>
    <submittedName>
        <fullName evidence="13">Nuclear receptor domain-containing protein</fullName>
    </submittedName>
</protein>
<dbReference type="PANTHER" id="PTHR47630:SF6">
    <property type="entry name" value="NUCLEAR HORMONE RECEPTOR FAMILY"/>
    <property type="match status" value="1"/>
</dbReference>
<keyword evidence="7" id="KW-0238">DNA-binding</keyword>
<evidence type="ECO:0000256" key="8">
    <source>
        <dbReference type="ARBA" id="ARBA00023163"/>
    </source>
</evidence>
<feature type="domain" description="Nuclear receptor" evidence="11">
    <location>
        <begin position="5"/>
        <end position="83"/>
    </location>
</feature>
<dbReference type="InterPro" id="IPR001628">
    <property type="entry name" value="Znf_hrmn_rcpt"/>
</dbReference>
<dbReference type="PANTHER" id="PTHR47630">
    <property type="entry name" value="NUCLEAR HORMONE RECEPTOR FAMILY-RELATED-RELATED"/>
    <property type="match status" value="1"/>
</dbReference>
<dbReference type="PROSITE" id="PS00031">
    <property type="entry name" value="NUCLEAR_REC_DBD_1"/>
    <property type="match status" value="1"/>
</dbReference>
<evidence type="ECO:0000259" key="11">
    <source>
        <dbReference type="PROSITE" id="PS51030"/>
    </source>
</evidence>
<dbReference type="InterPro" id="IPR000536">
    <property type="entry name" value="Nucl_hrmn_rcpt_lig-bd"/>
</dbReference>
<keyword evidence="3" id="KW-0479">Metal-binding</keyword>
<dbReference type="Proteomes" id="UP000605970">
    <property type="component" value="Unassembled WGS sequence"/>
</dbReference>
<dbReference type="Gene3D" id="3.30.50.10">
    <property type="entry name" value="Erythroid Transcription Factor GATA-1, subunit A"/>
    <property type="match status" value="1"/>
</dbReference>
<evidence type="ECO:0000256" key="10">
    <source>
        <dbReference type="ARBA" id="ARBA00023242"/>
    </source>
</evidence>
<keyword evidence="6" id="KW-0805">Transcription regulation</keyword>
<dbReference type="Gene3D" id="1.10.565.10">
    <property type="entry name" value="Retinoid X Receptor"/>
    <property type="match status" value="1"/>
</dbReference>
<gene>
    <name evidence="13" type="ORF">Mgra_00004788</name>
</gene>
<name>A0A8S9ZRH2_9BILA</name>
<keyword evidence="9 13" id="KW-0675">Receptor</keyword>
<keyword evidence="14" id="KW-1185">Reference proteome</keyword>
<dbReference type="OrthoDB" id="5798272at2759"/>
<dbReference type="InterPro" id="IPR052499">
    <property type="entry name" value="C.elegans_NHRs"/>
</dbReference>
<dbReference type="PRINTS" id="PR00047">
    <property type="entry name" value="STROIDFINGER"/>
</dbReference>
<evidence type="ECO:0000313" key="13">
    <source>
        <dbReference type="EMBL" id="KAF7635876.1"/>
    </source>
</evidence>
<evidence type="ECO:0000256" key="3">
    <source>
        <dbReference type="ARBA" id="ARBA00022723"/>
    </source>
</evidence>
<dbReference type="GO" id="GO:0003700">
    <property type="term" value="F:DNA-binding transcription factor activity"/>
    <property type="evidence" value="ECO:0007669"/>
    <property type="project" value="InterPro"/>
</dbReference>
<dbReference type="SUPFAM" id="SSF48508">
    <property type="entry name" value="Nuclear receptor ligand-binding domain"/>
    <property type="match status" value="1"/>
</dbReference>
<dbReference type="GO" id="GO:0008270">
    <property type="term" value="F:zinc ion binding"/>
    <property type="evidence" value="ECO:0007669"/>
    <property type="project" value="UniProtKB-KW"/>
</dbReference>
<keyword evidence="10" id="KW-0539">Nucleus</keyword>